<dbReference type="InterPro" id="IPR036900">
    <property type="entry name" value="A-D-PHexomutase_C_sf"/>
</dbReference>
<sequence length="775" mass="82629">MAMSGARMRLPGVHVAWGRLLLLAGSTLLLAFGGFCAWQTWLIAEQGGSVQRLHAAQDQAVQALAASIAQQRGEVTKAIAGVDTSGLPANTADVLTALKQRLPQAQNVELYSAGLDEVLHANYHSFGYAKAAQLMAAPDAGDEPPVESVAKGPGDRRMTMVEALGPAGKPAAWAWIELPFAPLAQRFSDVPVHDGRLQLSQSTDHGDNMQLMTRGSSSAVDAEPAGKPIPGSNFNVVAVLPGAYIVLPQSAVLAALLTLLGLGGGIGLLSLHRRASRLPAVVVGEEESVPEAMPAPAPEPVRPVVRAAPKPAPAAVAVDPAIFRAYDIRGVVGKSLTNEVAKLLGQAIGMLMREKGLHEMVVGRDGRLSGPELASALSDGLRAAGIDVIDIGAVPTPVVYYAAYRFNTGCGVAVTGSHNPPDYNGFKIVVAGETLSEGAIQDLYQRITTHALDSDGKGSLRHVDVVPDYIERITSDVQTERRLKLVVDCGNGIPGAVAPQVLEGIGCDVIPLYCEVDGNFPNHHPDPSDPRNLEDLVLSVKQTGADLGLAFDGDGDRLGVVTRNGEIIYPDRTLMLFARDVLSRQPGATIIYDVKCTGHLKGQILDAGGSPLMWRTGHSLIKAKMRETGAELAGEMSGHFFFMERWYGFDDGIYAGARLLEILAGDLEGRTPEEIFATCPKGVSTPELKVEMAEGEHYRFIEKFREKANFGDATLVTIDGLRADWPDGWGLVRPSNTTPVLVLRFDADNDAALRRIKETFRAQLLAVDPSLKLPF</sequence>
<dbReference type="Gene3D" id="3.30.310.50">
    <property type="entry name" value="Alpha-D-phosphohexomutase, C-terminal domain"/>
    <property type="match status" value="1"/>
</dbReference>
<dbReference type="InterPro" id="IPR005843">
    <property type="entry name" value="A-D-PHexomutase_C"/>
</dbReference>
<comment type="cofactor">
    <cofactor evidence="2">
        <name>Mg(2+)</name>
        <dbReference type="ChEBI" id="CHEBI:18420"/>
    </cofactor>
</comment>
<proteinExistence type="inferred from homology"/>
<evidence type="ECO:0000256" key="6">
    <source>
        <dbReference type="ARBA" id="ARBA00022553"/>
    </source>
</evidence>
<evidence type="ECO:0000256" key="2">
    <source>
        <dbReference type="ARBA" id="ARBA00001946"/>
    </source>
</evidence>
<protein>
    <recommendedName>
        <fullName evidence="5">phosphomannomutase</fullName>
        <ecNumber evidence="5">5.4.2.8</ecNumber>
    </recommendedName>
</protein>
<name>A0ABR9GFY1_9GAMM</name>
<dbReference type="SUPFAM" id="SSF53738">
    <property type="entry name" value="Phosphoglucomutase, first 3 domains"/>
    <property type="match status" value="3"/>
</dbReference>
<evidence type="ECO:0000256" key="4">
    <source>
        <dbReference type="ARBA" id="ARBA00010231"/>
    </source>
</evidence>
<dbReference type="EC" id="5.4.2.8" evidence="5"/>
<gene>
    <name evidence="14" type="ORF">IGX34_21460</name>
</gene>
<keyword evidence="15" id="KW-1185">Reference proteome</keyword>
<dbReference type="Pfam" id="PF02880">
    <property type="entry name" value="PGM_PMM_III"/>
    <property type="match status" value="1"/>
</dbReference>
<dbReference type="Pfam" id="PF02879">
    <property type="entry name" value="PGM_PMM_II"/>
    <property type="match status" value="1"/>
</dbReference>
<keyword evidence="6" id="KW-0597">Phosphoprotein</keyword>
<dbReference type="PANTHER" id="PTHR43771:SF2">
    <property type="entry name" value="PHOSPHOMANNOMUTASE_PHOSPHOGLUCOMUTASE"/>
    <property type="match status" value="1"/>
</dbReference>
<evidence type="ECO:0000259" key="13">
    <source>
        <dbReference type="Pfam" id="PF02880"/>
    </source>
</evidence>
<comment type="caution">
    <text evidence="14">The sequence shown here is derived from an EMBL/GenBank/DDBJ whole genome shotgun (WGS) entry which is preliminary data.</text>
</comment>
<feature type="domain" description="Alpha-D-phosphohexomutase C-terminal" evidence="10">
    <location>
        <begin position="687"/>
        <end position="762"/>
    </location>
</feature>
<dbReference type="RefSeq" id="WP_192557808.1">
    <property type="nucleotide sequence ID" value="NZ_JACZZA010000020.1"/>
</dbReference>
<evidence type="ECO:0000256" key="3">
    <source>
        <dbReference type="ARBA" id="ARBA00004699"/>
    </source>
</evidence>
<comment type="pathway">
    <text evidence="3">Nucleotide-sugar biosynthesis; GDP-alpha-D-mannose biosynthesis; alpha-D-mannose 1-phosphate from D-fructose 6-phosphate: step 2/2.</text>
</comment>
<dbReference type="InterPro" id="IPR016066">
    <property type="entry name" value="A-D-PHexomutase_CS"/>
</dbReference>
<dbReference type="Pfam" id="PF00408">
    <property type="entry name" value="PGM_PMM_IV"/>
    <property type="match status" value="1"/>
</dbReference>
<evidence type="ECO:0000259" key="10">
    <source>
        <dbReference type="Pfam" id="PF00408"/>
    </source>
</evidence>
<evidence type="ECO:0000259" key="12">
    <source>
        <dbReference type="Pfam" id="PF02879"/>
    </source>
</evidence>
<dbReference type="PROSITE" id="PS00710">
    <property type="entry name" value="PGM_PMM"/>
    <property type="match status" value="1"/>
</dbReference>
<evidence type="ECO:0000256" key="7">
    <source>
        <dbReference type="ARBA" id="ARBA00022723"/>
    </source>
</evidence>
<dbReference type="EMBL" id="JACZZA010000020">
    <property type="protein sequence ID" value="MBE1162961.1"/>
    <property type="molecule type" value="Genomic_DNA"/>
</dbReference>
<dbReference type="PANTHER" id="PTHR43771">
    <property type="entry name" value="PHOSPHOMANNOMUTASE"/>
    <property type="match status" value="1"/>
</dbReference>
<dbReference type="InterPro" id="IPR016055">
    <property type="entry name" value="A-D-PHexomutase_a/b/a-I/II/III"/>
</dbReference>
<accession>A0ABR9GFY1</accession>
<evidence type="ECO:0000256" key="9">
    <source>
        <dbReference type="ARBA" id="ARBA00023235"/>
    </source>
</evidence>
<dbReference type="PRINTS" id="PR00509">
    <property type="entry name" value="PGMPMM"/>
</dbReference>
<evidence type="ECO:0000259" key="11">
    <source>
        <dbReference type="Pfam" id="PF02878"/>
    </source>
</evidence>
<dbReference type="InterPro" id="IPR005841">
    <property type="entry name" value="Alpha-D-phosphohexomutase_SF"/>
</dbReference>
<dbReference type="InterPro" id="IPR005845">
    <property type="entry name" value="A-D-PHexomutase_a/b/a-II"/>
</dbReference>
<evidence type="ECO:0000313" key="15">
    <source>
        <dbReference type="Proteomes" id="UP000651010"/>
    </source>
</evidence>
<evidence type="ECO:0000256" key="5">
    <source>
        <dbReference type="ARBA" id="ARBA00012730"/>
    </source>
</evidence>
<feature type="domain" description="Alpha-D-phosphohexomutase alpha/beta/alpha" evidence="11">
    <location>
        <begin position="322"/>
        <end position="449"/>
    </location>
</feature>
<reference evidence="14 15" key="1">
    <citation type="submission" date="2020-09" db="EMBL/GenBank/DDBJ databases">
        <title>Dyella sp. 7MK23 isolated from forest soil.</title>
        <authorList>
            <person name="Fu J."/>
        </authorList>
    </citation>
    <scope>NUCLEOTIDE SEQUENCE [LARGE SCALE GENOMIC DNA]</scope>
    <source>
        <strain evidence="14 15">7MK23</strain>
    </source>
</reference>
<evidence type="ECO:0000256" key="1">
    <source>
        <dbReference type="ARBA" id="ARBA00000586"/>
    </source>
</evidence>
<feature type="domain" description="Alpha-D-phosphohexomutase alpha/beta/alpha" evidence="12">
    <location>
        <begin position="468"/>
        <end position="565"/>
    </location>
</feature>
<dbReference type="Pfam" id="PF02878">
    <property type="entry name" value="PGM_PMM_I"/>
    <property type="match status" value="1"/>
</dbReference>
<evidence type="ECO:0000313" key="14">
    <source>
        <dbReference type="EMBL" id="MBE1162961.1"/>
    </source>
</evidence>
<dbReference type="Gene3D" id="3.40.120.10">
    <property type="entry name" value="Alpha-D-Glucose-1,6-Bisphosphate, subunit A, domain 3"/>
    <property type="match status" value="3"/>
</dbReference>
<dbReference type="CDD" id="cd03089">
    <property type="entry name" value="PMM_PGM"/>
    <property type="match status" value="1"/>
</dbReference>
<feature type="domain" description="Alpha-D-phosphohexomutase alpha/beta/alpha" evidence="13">
    <location>
        <begin position="570"/>
        <end position="677"/>
    </location>
</feature>
<keyword evidence="9" id="KW-0413">Isomerase</keyword>
<comment type="similarity">
    <text evidence="4">Belongs to the phosphohexose mutase family.</text>
</comment>
<evidence type="ECO:0000256" key="8">
    <source>
        <dbReference type="ARBA" id="ARBA00022842"/>
    </source>
</evidence>
<comment type="catalytic activity">
    <reaction evidence="1">
        <text>alpha-D-mannose 1-phosphate = D-mannose 6-phosphate</text>
        <dbReference type="Rhea" id="RHEA:11140"/>
        <dbReference type="ChEBI" id="CHEBI:58409"/>
        <dbReference type="ChEBI" id="CHEBI:58735"/>
        <dbReference type="EC" id="5.4.2.8"/>
    </reaction>
</comment>
<dbReference type="InterPro" id="IPR005844">
    <property type="entry name" value="A-D-PHexomutase_a/b/a-I"/>
</dbReference>
<dbReference type="Proteomes" id="UP000651010">
    <property type="component" value="Unassembled WGS sequence"/>
</dbReference>
<organism evidence="14 15">
    <name type="scientific">Dyella acidiphila</name>
    <dbReference type="NCBI Taxonomy" id="2775866"/>
    <lineage>
        <taxon>Bacteria</taxon>
        <taxon>Pseudomonadati</taxon>
        <taxon>Pseudomonadota</taxon>
        <taxon>Gammaproteobacteria</taxon>
        <taxon>Lysobacterales</taxon>
        <taxon>Rhodanobacteraceae</taxon>
        <taxon>Dyella</taxon>
    </lineage>
</organism>
<dbReference type="InterPro" id="IPR005846">
    <property type="entry name" value="A-D-PHexomutase_a/b/a-III"/>
</dbReference>
<keyword evidence="8" id="KW-0460">Magnesium</keyword>
<keyword evidence="7" id="KW-0479">Metal-binding</keyword>
<dbReference type="SUPFAM" id="SSF55957">
    <property type="entry name" value="Phosphoglucomutase, C-terminal domain"/>
    <property type="match status" value="1"/>
</dbReference>